<reference evidence="1" key="1">
    <citation type="journal article" date="2021" name="Proc. Natl. Acad. Sci. U.S.A.">
        <title>A Catalog of Tens of Thousands of Viruses from Human Metagenomes Reveals Hidden Associations with Chronic Diseases.</title>
        <authorList>
            <person name="Tisza M.J."/>
            <person name="Buck C.B."/>
        </authorList>
    </citation>
    <scope>NUCLEOTIDE SEQUENCE</scope>
    <source>
        <strain evidence="1">Ctq9w2</strain>
    </source>
</reference>
<evidence type="ECO:0000313" key="1">
    <source>
        <dbReference type="EMBL" id="DAE11340.1"/>
    </source>
</evidence>
<protein>
    <submittedName>
        <fullName evidence="1">Uncharacterized protein</fullName>
    </submittedName>
</protein>
<proteinExistence type="predicted"/>
<accession>A0A8S5PYF7</accession>
<sequence>MDLRPINPYYKRNRRTKYRAKVSAGPAAYSYPYEWIPPVTDRTQKDVEHARELLTVGWSNLTAEQQAEYMAGLKGCINAVDLARIENNIQILLDVLELQNTSHVDAVPELPTESYFADMRDNITAIRTAYFVHKDTPEVPELPFNTWQDYNAIEQILNDVYEVVSAQFNYYAGNEIYTGDAVGLLL</sequence>
<organism evidence="1">
    <name type="scientific">Myoviridae sp. ctq9w2</name>
    <dbReference type="NCBI Taxonomy" id="2825177"/>
    <lineage>
        <taxon>Viruses</taxon>
        <taxon>Duplodnaviria</taxon>
        <taxon>Heunggongvirae</taxon>
        <taxon>Uroviricota</taxon>
        <taxon>Caudoviricetes</taxon>
    </lineage>
</organism>
<name>A0A8S5PYF7_9CAUD</name>
<dbReference type="EMBL" id="BK015530">
    <property type="protein sequence ID" value="DAE11340.1"/>
    <property type="molecule type" value="Genomic_DNA"/>
</dbReference>